<gene>
    <name evidence="9" type="primary">phaC</name>
    <name evidence="9" type="ORF">ACFQKE_13490</name>
</gene>
<dbReference type="PANTHER" id="PTHR36837">
    <property type="entry name" value="POLY(3-HYDROXYALKANOATE) POLYMERASE SUBUNIT PHAC"/>
    <property type="match status" value="1"/>
</dbReference>
<evidence type="ECO:0000256" key="2">
    <source>
        <dbReference type="ARBA" id="ARBA00019065"/>
    </source>
</evidence>
<dbReference type="EMBL" id="JBHTAT010000001">
    <property type="protein sequence ID" value="MFC7256297.1"/>
    <property type="molecule type" value="Genomic_DNA"/>
</dbReference>
<dbReference type="GO" id="GO:0016746">
    <property type="term" value="F:acyltransferase activity"/>
    <property type="evidence" value="ECO:0007669"/>
    <property type="project" value="UniProtKB-KW"/>
</dbReference>
<feature type="domain" description="AB hydrolase-1" evidence="8">
    <location>
        <begin position="72"/>
        <end position="338"/>
    </location>
</feature>
<evidence type="ECO:0000313" key="9">
    <source>
        <dbReference type="EMBL" id="MFC7256297.1"/>
    </source>
</evidence>
<proteinExistence type="predicted"/>
<accession>A0ABD6A1P6</accession>
<dbReference type="InterPro" id="IPR029058">
    <property type="entry name" value="AB_hydrolase_fold"/>
</dbReference>
<dbReference type="InterPro" id="IPR010125">
    <property type="entry name" value="PHA_synth_III_C"/>
</dbReference>
<keyword evidence="10" id="KW-1185">Reference proteome</keyword>
<evidence type="ECO:0000256" key="1">
    <source>
        <dbReference type="ARBA" id="ARBA00004683"/>
    </source>
</evidence>
<dbReference type="Pfam" id="PF14520">
    <property type="entry name" value="HHH_5"/>
    <property type="match status" value="1"/>
</dbReference>
<dbReference type="RefSeq" id="WP_379704968.1">
    <property type="nucleotide sequence ID" value="NZ_JBHTAT010000001.1"/>
</dbReference>
<dbReference type="Proteomes" id="UP001596434">
    <property type="component" value="Unassembled WGS sequence"/>
</dbReference>
<evidence type="ECO:0000256" key="5">
    <source>
        <dbReference type="ARBA" id="ARBA00023315"/>
    </source>
</evidence>
<comment type="caution">
    <text evidence="9">The sequence shown here is derived from an EMBL/GenBank/DDBJ whole genome shotgun (WGS) entry which is preliminary data.</text>
</comment>
<dbReference type="Gene3D" id="3.40.50.1820">
    <property type="entry name" value="alpha/beta hydrolase"/>
    <property type="match status" value="1"/>
</dbReference>
<dbReference type="SUPFAM" id="SSF47794">
    <property type="entry name" value="Rad51 N-terminal domain-like"/>
    <property type="match status" value="1"/>
</dbReference>
<dbReference type="NCBIfam" id="TIGR01836">
    <property type="entry name" value="PHA_synth_III_C"/>
    <property type="match status" value="1"/>
</dbReference>
<keyword evidence="4" id="KW-0583">PHB biosynthesis</keyword>
<dbReference type="GO" id="GO:0042619">
    <property type="term" value="P:poly-hydroxybutyrate biosynthetic process"/>
    <property type="evidence" value="ECO:0007669"/>
    <property type="project" value="UniProtKB-KW"/>
</dbReference>
<evidence type="ECO:0000313" key="10">
    <source>
        <dbReference type="Proteomes" id="UP001596434"/>
    </source>
</evidence>
<organism evidence="9 10">
    <name type="scientific">Haloplanus litoreus</name>
    <dbReference type="NCBI Taxonomy" id="767515"/>
    <lineage>
        <taxon>Archaea</taxon>
        <taxon>Methanobacteriati</taxon>
        <taxon>Methanobacteriota</taxon>
        <taxon>Stenosarchaea group</taxon>
        <taxon>Halobacteria</taxon>
        <taxon>Halobacteriales</taxon>
        <taxon>Haloferacaceae</taxon>
        <taxon>Haloplanus</taxon>
    </lineage>
</organism>
<evidence type="ECO:0000256" key="6">
    <source>
        <dbReference type="ARBA" id="ARBA00033356"/>
    </source>
</evidence>
<dbReference type="Gene3D" id="1.10.150.20">
    <property type="entry name" value="5' to 3' exonuclease, C-terminal subdomain"/>
    <property type="match status" value="1"/>
</dbReference>
<dbReference type="Pfam" id="PF00561">
    <property type="entry name" value="Abhydrolase_1"/>
    <property type="match status" value="1"/>
</dbReference>
<keyword evidence="5" id="KW-0012">Acyltransferase</keyword>
<evidence type="ECO:0000259" key="8">
    <source>
        <dbReference type="Pfam" id="PF00561"/>
    </source>
</evidence>
<dbReference type="InterPro" id="IPR000073">
    <property type="entry name" value="AB_hydrolase_1"/>
</dbReference>
<dbReference type="GeneID" id="96954682"/>
<evidence type="ECO:0000256" key="3">
    <source>
        <dbReference type="ARBA" id="ARBA00022679"/>
    </source>
</evidence>
<keyword evidence="3" id="KW-0808">Transferase</keyword>
<dbReference type="PANTHER" id="PTHR36837:SF2">
    <property type="entry name" value="POLY(3-HYDROXYALKANOATE) POLYMERASE SUBUNIT PHAC"/>
    <property type="match status" value="1"/>
</dbReference>
<protein>
    <recommendedName>
        <fullName evidence="2">Poly(3-hydroxyalkanoate) polymerase subunit PhaC</fullName>
    </recommendedName>
    <alternativeName>
        <fullName evidence="6">PHB synthase subunit PhaC</fullName>
    </alternativeName>
</protein>
<dbReference type="InterPro" id="IPR010995">
    <property type="entry name" value="DNA_repair_Rad51/TF_NusA_a-hlx"/>
</dbReference>
<name>A0ABD6A1P6_9EURY</name>
<dbReference type="SUPFAM" id="SSF53474">
    <property type="entry name" value="alpha/beta-Hydrolases"/>
    <property type="match status" value="1"/>
</dbReference>
<evidence type="ECO:0000256" key="4">
    <source>
        <dbReference type="ARBA" id="ARBA00022752"/>
    </source>
</evidence>
<reference evidence="9 10" key="1">
    <citation type="journal article" date="2019" name="Int. J. Syst. Evol. Microbiol.">
        <title>The Global Catalogue of Microorganisms (GCM) 10K type strain sequencing project: providing services to taxonomists for standard genome sequencing and annotation.</title>
        <authorList>
            <consortium name="The Broad Institute Genomics Platform"/>
            <consortium name="The Broad Institute Genome Sequencing Center for Infectious Disease"/>
            <person name="Wu L."/>
            <person name="Ma J."/>
        </authorList>
    </citation>
    <scope>NUCLEOTIDE SEQUENCE [LARGE SCALE GENOMIC DNA]</scope>
    <source>
        <strain evidence="9 10">GX21</strain>
    </source>
</reference>
<sequence length="468" mass="51851">MNPFTFPLDAQRDLWERAAADATSVGAVPDGLETMAEVEVGETPSEVVYRENKLELHHYEPLVPEEERHDVPLLFVYALINRPYILDLQPNRSVIRRMLEAGFDVYMIDWGEPSDLDTSLSLHDYVNRYIDNCVDEVRERSGQDSINILGYCMGGTMSVMYAALHPEKVRNLGLMAAGLCFDGTGGILEMWGDEDFFSPGAITETFGNVPAEFLDVGFALMDPVHNYITKYGNLYDNIEDDDFVENFARMERWLNDPIDVAGVAYREFLEDVYQGNKLYRNELELNGERVDLDDITMPVLQVIGEYDHLIPPEASKPFNEKVASDDTEIMEFSTGHIGLSVSSSTHEHLWPDVAEWFAERSVDDGESTDTDAATEAPETDTPDAAVAEDVDTTEADVTEEDGTAADVAGTDLQELDGIGPAYAERLASAGVASVEALVDAEAATLSAESGIDEGRIRRWIDDASERTA</sequence>
<comment type="pathway">
    <text evidence="1">Biopolymer metabolism; poly-(R)-3-hydroxybutanoate biosynthesis.</text>
</comment>
<dbReference type="AlphaFoldDB" id="A0ABD6A1P6"/>
<evidence type="ECO:0000256" key="7">
    <source>
        <dbReference type="SAM" id="MobiDB-lite"/>
    </source>
</evidence>
<feature type="region of interest" description="Disordered" evidence="7">
    <location>
        <begin position="362"/>
        <end position="382"/>
    </location>
</feature>
<dbReference type="InterPro" id="IPR051321">
    <property type="entry name" value="PHA/PHB_synthase"/>
</dbReference>